<gene>
    <name evidence="2" type="ORF">Pen02_30550</name>
</gene>
<proteinExistence type="predicted"/>
<dbReference type="Proteomes" id="UP000646749">
    <property type="component" value="Unassembled WGS sequence"/>
</dbReference>
<protein>
    <submittedName>
        <fullName evidence="2">Uncharacterized protein</fullName>
    </submittedName>
</protein>
<keyword evidence="3" id="KW-1185">Reference proteome</keyword>
<feature type="transmembrane region" description="Helical" evidence="1">
    <location>
        <begin position="52"/>
        <end position="70"/>
    </location>
</feature>
<keyword evidence="1" id="KW-0812">Transmembrane</keyword>
<comment type="caution">
    <text evidence="2">The sequence shown here is derived from an EMBL/GenBank/DDBJ whole genome shotgun (WGS) entry which is preliminary data.</text>
</comment>
<organism evidence="2 3">
    <name type="scientific">Plantactinospora endophytica</name>
    <dbReference type="NCBI Taxonomy" id="673535"/>
    <lineage>
        <taxon>Bacteria</taxon>
        <taxon>Bacillati</taxon>
        <taxon>Actinomycetota</taxon>
        <taxon>Actinomycetes</taxon>
        <taxon>Micromonosporales</taxon>
        <taxon>Micromonosporaceae</taxon>
        <taxon>Plantactinospora</taxon>
    </lineage>
</organism>
<sequence>MIGAVFAVVLAFSDPPEQFSRPRGWEWAWVGPWLITACTAAFGEDRSWFERAWRGAVALLFAVAVVVAVWRHYRWRWQARRANNVPPPPDPSAQPDS</sequence>
<name>A0ABQ4E082_9ACTN</name>
<keyword evidence="1" id="KW-1133">Transmembrane helix</keyword>
<evidence type="ECO:0000313" key="3">
    <source>
        <dbReference type="Proteomes" id="UP000646749"/>
    </source>
</evidence>
<keyword evidence="1" id="KW-0472">Membrane</keyword>
<dbReference type="EMBL" id="BONW01000013">
    <property type="protein sequence ID" value="GIG88119.1"/>
    <property type="molecule type" value="Genomic_DNA"/>
</dbReference>
<evidence type="ECO:0000256" key="1">
    <source>
        <dbReference type="SAM" id="Phobius"/>
    </source>
</evidence>
<evidence type="ECO:0000313" key="2">
    <source>
        <dbReference type="EMBL" id="GIG88119.1"/>
    </source>
</evidence>
<accession>A0ABQ4E082</accession>
<reference evidence="2 3" key="1">
    <citation type="submission" date="2021-01" db="EMBL/GenBank/DDBJ databases">
        <title>Whole genome shotgun sequence of Plantactinospora endophytica NBRC 110450.</title>
        <authorList>
            <person name="Komaki H."/>
            <person name="Tamura T."/>
        </authorList>
    </citation>
    <scope>NUCLEOTIDE SEQUENCE [LARGE SCALE GENOMIC DNA]</scope>
    <source>
        <strain evidence="2 3">NBRC 110450</strain>
    </source>
</reference>